<dbReference type="InterPro" id="IPR027417">
    <property type="entry name" value="P-loop_NTPase"/>
</dbReference>
<evidence type="ECO:0000259" key="1">
    <source>
        <dbReference type="SMART" id="SM00763"/>
    </source>
</evidence>
<reference evidence="2 3" key="1">
    <citation type="submission" date="2018-05" db="EMBL/GenBank/DDBJ databases">
        <title>Leucothrix arctica sp. nov., isolated from Arctic seawater.</title>
        <authorList>
            <person name="Choi A."/>
            <person name="Baek K."/>
        </authorList>
    </citation>
    <scope>NUCLEOTIDE SEQUENCE [LARGE SCALE GENOMIC DNA]</scope>
    <source>
        <strain evidence="2 3">JCM 18388</strain>
    </source>
</reference>
<sequence length="639" mass="73416">MSIFDHYQSRYESLKEEEYSLNEYLDLCKNDPLTYATAAERMLSAIGEPEIVDTAKDPRLSRIFMNKVIQRYPAFADFYGMEDSIEQIVSFFRHAAQGLEENKQVLYLLGPVGGGKSSLAEALKALMQKQPIYCIKGSPINESPLGLFGDEDAVILEEDYGIPKRYLDTIMSPWAAKRLKEFGGDISQFRVVKRFPSILNQIAISKTEPGDENNQDISSLVGKVDIRKLEDFPQHDTDAYSYSGGLSMANQGLMEFVEMFKAPIKVLHPLLTATQEGNYNGTESIGAIPFNGVILAHSNESEWQTFKNDRNNEAFIDRVSIVKVPYCLRLSEEIKIYEKLMQHSSLSEAPCAPDTLKMLAEFSVLSRLKEPENSSVYSKMRIYDGETLKDIDPKAKTMQEYRDAAGVDEGMSGISTRFAFKILSKVFNFDSTEIAANPVHLMYVLERQIEREQFSEEIQDRYMGYIKEYLSPRYVQFIGKEIQTAYLESYSEYGQNLFDRYVTYADFWIQDQEYRDPETGELLDRNALNADLEKIEKSAGISNPKDFRNEVVNFVLRARANHGGKNPDWTSYEKLRRVIEKKMFSSTEELLPVISFSAKSSTEEQRKHDNFVNRMVERGYTEKQVRLLAEWYLRVRKSQ</sequence>
<organism evidence="2 3">
    <name type="scientific">Leucothrix pacifica</name>
    <dbReference type="NCBI Taxonomy" id="1247513"/>
    <lineage>
        <taxon>Bacteria</taxon>
        <taxon>Pseudomonadati</taxon>
        <taxon>Pseudomonadota</taxon>
        <taxon>Gammaproteobacteria</taxon>
        <taxon>Thiotrichales</taxon>
        <taxon>Thiotrichaceae</taxon>
        <taxon>Leucothrix</taxon>
    </lineage>
</organism>
<dbReference type="PANTHER" id="PTHR30267:SF2">
    <property type="entry name" value="PROTEIN PRKA"/>
    <property type="match status" value="1"/>
</dbReference>
<keyword evidence="2" id="KW-0808">Transferase</keyword>
<comment type="caution">
    <text evidence="2">The sequence shown here is derived from an EMBL/GenBank/DDBJ whole genome shotgun (WGS) entry which is preliminary data.</text>
</comment>
<dbReference type="AlphaFoldDB" id="A0A317C2D0"/>
<dbReference type="InterPro" id="IPR016230">
    <property type="entry name" value="PrkA/YeaG"/>
</dbReference>
<dbReference type="SMART" id="SM00763">
    <property type="entry name" value="AAA_PrkA"/>
    <property type="match status" value="1"/>
</dbReference>
<dbReference type="Pfam" id="PF08298">
    <property type="entry name" value="AAA_PrkA"/>
    <property type="match status" value="1"/>
</dbReference>
<dbReference type="Pfam" id="PF06798">
    <property type="entry name" value="PrkA"/>
    <property type="match status" value="1"/>
</dbReference>
<keyword evidence="2" id="KW-0418">Kinase</keyword>
<keyword evidence="3" id="KW-1185">Reference proteome</keyword>
<protein>
    <submittedName>
        <fullName evidence="2">PrkA family serine protein kinase</fullName>
    </submittedName>
</protein>
<dbReference type="SUPFAM" id="SSF52540">
    <property type="entry name" value="P-loop containing nucleoside triphosphate hydrolases"/>
    <property type="match status" value="1"/>
</dbReference>
<dbReference type="Proteomes" id="UP000245539">
    <property type="component" value="Unassembled WGS sequence"/>
</dbReference>
<dbReference type="InterPro" id="IPR057741">
    <property type="entry name" value="YeaG"/>
</dbReference>
<dbReference type="PANTHER" id="PTHR30267">
    <property type="entry name" value="PROTEIN KINASE PRKA"/>
    <property type="match status" value="1"/>
</dbReference>
<dbReference type="NCBIfam" id="NF011999">
    <property type="entry name" value="PRK15455.1"/>
    <property type="match status" value="1"/>
</dbReference>
<dbReference type="GO" id="GO:0004672">
    <property type="term" value="F:protein kinase activity"/>
    <property type="evidence" value="ECO:0007669"/>
    <property type="project" value="InterPro"/>
</dbReference>
<name>A0A317C2D0_9GAMM</name>
<evidence type="ECO:0000313" key="3">
    <source>
        <dbReference type="Proteomes" id="UP000245539"/>
    </source>
</evidence>
<dbReference type="PIRSF" id="PIRSF000549">
    <property type="entry name" value="Ser_prot_kin"/>
    <property type="match status" value="1"/>
</dbReference>
<dbReference type="OrthoDB" id="9761914at2"/>
<dbReference type="EMBL" id="QGKM01000078">
    <property type="protein sequence ID" value="PWQ92698.1"/>
    <property type="molecule type" value="Genomic_DNA"/>
</dbReference>
<dbReference type="Gene3D" id="3.40.50.300">
    <property type="entry name" value="P-loop containing nucleotide triphosphate hydrolases"/>
    <property type="match status" value="1"/>
</dbReference>
<dbReference type="RefSeq" id="WP_109839416.1">
    <property type="nucleotide sequence ID" value="NZ_QGKM01000078.1"/>
</dbReference>
<evidence type="ECO:0000313" key="2">
    <source>
        <dbReference type="EMBL" id="PWQ92698.1"/>
    </source>
</evidence>
<dbReference type="InterPro" id="IPR013153">
    <property type="entry name" value="Prk_AAA"/>
</dbReference>
<proteinExistence type="predicted"/>
<feature type="domain" description="PrkA AAA" evidence="1">
    <location>
        <begin position="19"/>
        <end position="375"/>
    </location>
</feature>
<gene>
    <name evidence="2" type="ORF">DKW60_19855</name>
</gene>
<accession>A0A317C2D0</accession>
<dbReference type="InterPro" id="IPR010650">
    <property type="entry name" value="PrkA_C"/>
</dbReference>